<reference evidence="1 2" key="1">
    <citation type="journal article" date="2021" name="Commun. Biol.">
        <title>The genome of Shorea leprosula (Dipterocarpaceae) highlights the ecological relevance of drought in aseasonal tropical rainforests.</title>
        <authorList>
            <person name="Ng K.K.S."/>
            <person name="Kobayashi M.J."/>
            <person name="Fawcett J.A."/>
            <person name="Hatakeyama M."/>
            <person name="Paape T."/>
            <person name="Ng C.H."/>
            <person name="Ang C.C."/>
            <person name="Tnah L.H."/>
            <person name="Lee C.T."/>
            <person name="Nishiyama T."/>
            <person name="Sese J."/>
            <person name="O'Brien M.J."/>
            <person name="Copetti D."/>
            <person name="Mohd Noor M.I."/>
            <person name="Ong R.C."/>
            <person name="Putra M."/>
            <person name="Sireger I.Z."/>
            <person name="Indrioko S."/>
            <person name="Kosugi Y."/>
            <person name="Izuno A."/>
            <person name="Isagi Y."/>
            <person name="Lee S.L."/>
            <person name="Shimizu K.K."/>
        </authorList>
    </citation>
    <scope>NUCLEOTIDE SEQUENCE [LARGE SCALE GENOMIC DNA]</scope>
    <source>
        <strain evidence="1">214</strain>
    </source>
</reference>
<name>A0AAV5MVV4_9ROSI</name>
<organism evidence="1 2">
    <name type="scientific">Rubroshorea leprosula</name>
    <dbReference type="NCBI Taxonomy" id="152421"/>
    <lineage>
        <taxon>Eukaryota</taxon>
        <taxon>Viridiplantae</taxon>
        <taxon>Streptophyta</taxon>
        <taxon>Embryophyta</taxon>
        <taxon>Tracheophyta</taxon>
        <taxon>Spermatophyta</taxon>
        <taxon>Magnoliopsida</taxon>
        <taxon>eudicotyledons</taxon>
        <taxon>Gunneridae</taxon>
        <taxon>Pentapetalae</taxon>
        <taxon>rosids</taxon>
        <taxon>malvids</taxon>
        <taxon>Malvales</taxon>
        <taxon>Dipterocarpaceae</taxon>
        <taxon>Rubroshorea</taxon>
    </lineage>
</organism>
<comment type="caution">
    <text evidence="1">The sequence shown here is derived from an EMBL/GenBank/DDBJ whole genome shotgun (WGS) entry which is preliminary data.</text>
</comment>
<accession>A0AAV5MVV4</accession>
<evidence type="ECO:0000313" key="2">
    <source>
        <dbReference type="Proteomes" id="UP001054252"/>
    </source>
</evidence>
<dbReference type="AlphaFoldDB" id="A0AAV5MVV4"/>
<keyword evidence="2" id="KW-1185">Reference proteome</keyword>
<dbReference type="Proteomes" id="UP001054252">
    <property type="component" value="Unassembled WGS sequence"/>
</dbReference>
<dbReference type="EMBL" id="BPVZ01000982">
    <property type="protein sequence ID" value="GKV52988.1"/>
    <property type="molecule type" value="Genomic_DNA"/>
</dbReference>
<sequence>MIWPLVEKLDACPIDESDSEGTRAVMLETMGDQVQAIVEEFSAALRPESSNNLMINTAAPTGTQAKNRLQNLSPSLQTKAWPQALARQASKMKPTKRFLNFQAERLWTARADRQIIFQRMHQTLGIPRRHPSPQIANDDSYLKAEKNQGEKCIFLNGRTVMFGCYSGLFKGLEPAPKELNPEVTELPLPLLFLGRPLCYASTLPWGHRPFLGDLPPPDPIPIQVLIHWKC</sequence>
<proteinExistence type="predicted"/>
<evidence type="ECO:0000313" key="1">
    <source>
        <dbReference type="EMBL" id="GKV52988.1"/>
    </source>
</evidence>
<protein>
    <submittedName>
        <fullName evidence="1">Uncharacterized protein</fullName>
    </submittedName>
</protein>
<gene>
    <name evidence="1" type="ORF">SLEP1_g59538</name>
</gene>